<keyword evidence="2" id="KW-0472">Membrane</keyword>
<dbReference type="RefSeq" id="WP_245800546.1">
    <property type="nucleotide sequence ID" value="NZ_LWLN01000001.1"/>
</dbReference>
<dbReference type="Proteomes" id="UP000189370">
    <property type="component" value="Unassembled WGS sequence"/>
</dbReference>
<dbReference type="EMBL" id="LWLN01000001">
    <property type="protein sequence ID" value="OLZ40892.1"/>
    <property type="molecule type" value="Genomic_DNA"/>
</dbReference>
<dbReference type="AlphaFoldDB" id="A0A1S8AW44"/>
<keyword evidence="2" id="KW-1133">Transmembrane helix</keyword>
<sequence>MAVAASVLVLVNMVTINITSLAVLWYKGYRPDDWFQQDEARVATAKRTVVLAVTILVLSAPPPTTPTGPGCARNESATKSTPVGPRE</sequence>
<evidence type="ECO:0000256" key="1">
    <source>
        <dbReference type="SAM" id="MobiDB-lite"/>
    </source>
</evidence>
<evidence type="ECO:0000313" key="4">
    <source>
        <dbReference type="Proteomes" id="UP000189370"/>
    </source>
</evidence>
<feature type="transmembrane region" description="Helical" evidence="2">
    <location>
        <begin position="6"/>
        <end position="26"/>
    </location>
</feature>
<reference evidence="4" key="1">
    <citation type="submission" date="2016-04" db="EMBL/GenBank/DDBJ databases">
        <authorList>
            <person name="Chen S.-C."/>
            <person name="Lai M.-C."/>
        </authorList>
    </citation>
    <scope>NUCLEOTIDE SEQUENCE [LARGE SCALE GENOMIC DNA]</scope>
    <source>
        <strain evidence="4">AB14</strain>
    </source>
</reference>
<accession>A0A1S8AW44</accession>
<evidence type="ECO:0000256" key="2">
    <source>
        <dbReference type="SAM" id="Phobius"/>
    </source>
</evidence>
<dbReference type="STRING" id="301967.A6E15_07755"/>
<evidence type="ECO:0000313" key="3">
    <source>
        <dbReference type="EMBL" id="OLZ40892.1"/>
    </source>
</evidence>
<comment type="caution">
    <text evidence="3">The sequence shown here is derived from an EMBL/GenBank/DDBJ whole genome shotgun (WGS) entry which is preliminary data.</text>
</comment>
<feature type="region of interest" description="Disordered" evidence="1">
    <location>
        <begin position="62"/>
        <end position="87"/>
    </location>
</feature>
<protein>
    <submittedName>
        <fullName evidence="3">Uncharacterized protein</fullName>
    </submittedName>
</protein>
<organism evidence="3 4">
    <name type="scientific">Natrinema saccharevitans</name>
    <dbReference type="NCBI Taxonomy" id="301967"/>
    <lineage>
        <taxon>Archaea</taxon>
        <taxon>Methanobacteriati</taxon>
        <taxon>Methanobacteriota</taxon>
        <taxon>Stenosarchaea group</taxon>
        <taxon>Halobacteria</taxon>
        <taxon>Halobacteriales</taxon>
        <taxon>Natrialbaceae</taxon>
        <taxon>Natrinema</taxon>
    </lineage>
</organism>
<keyword evidence="2" id="KW-0812">Transmembrane</keyword>
<name>A0A1S8AW44_9EURY</name>
<gene>
    <name evidence="3" type="ORF">A6E15_07755</name>
</gene>
<proteinExistence type="predicted"/>
<keyword evidence="4" id="KW-1185">Reference proteome</keyword>